<gene>
    <name evidence="2" type="ORF">Mgrana_00250</name>
</gene>
<dbReference type="InterPro" id="IPR053136">
    <property type="entry name" value="UTP_pyrophosphatase-like"/>
</dbReference>
<feature type="domain" description="YgjP-like metallopeptidase" evidence="1">
    <location>
        <begin position="27"/>
        <end position="225"/>
    </location>
</feature>
<keyword evidence="3" id="KW-1185">Reference proteome</keyword>
<dbReference type="Pfam" id="PF01863">
    <property type="entry name" value="YgjP-like"/>
    <property type="match status" value="1"/>
</dbReference>
<comment type="caution">
    <text evidence="2">The sequence shown here is derived from an EMBL/GenBank/DDBJ whole genome shotgun (WGS) entry which is preliminary data.</text>
</comment>
<organism evidence="2 3">
    <name type="scientific">Meiothermus granaticius NBRC 107808</name>
    <dbReference type="NCBI Taxonomy" id="1227551"/>
    <lineage>
        <taxon>Bacteria</taxon>
        <taxon>Thermotogati</taxon>
        <taxon>Deinococcota</taxon>
        <taxon>Deinococci</taxon>
        <taxon>Thermales</taxon>
        <taxon>Thermaceae</taxon>
        <taxon>Meiothermus</taxon>
    </lineage>
</organism>
<accession>A0A399FFG6</accession>
<sequence>MSAFETARITYRNRSFSFTIRRSARRRTVGVTVDLQGVRVAAPSRMPLERVIALVETKAEWIAAKRAALNRCRGPRKRFVDGESYPYLGRRVRLEVNAQPHKNPVALKGNILEVRSEDPRAALEGWYKARAQEVIGRRVEHYCQILGWEVPPVLIRNQKKRWGSCNAKGELRFNWRLVMAPLELLDYVVVHELAHLKELNHSQRFWRLVEQIMPEYQERHQALNELGPSLYW</sequence>
<evidence type="ECO:0000313" key="2">
    <source>
        <dbReference type="EMBL" id="RIH93901.1"/>
    </source>
</evidence>
<dbReference type="RefSeq" id="WP_119355780.1">
    <property type="nucleotide sequence ID" value="NZ_BJXM01000004.1"/>
</dbReference>
<protein>
    <recommendedName>
        <fullName evidence="1">YgjP-like metallopeptidase domain-containing protein</fullName>
    </recommendedName>
</protein>
<reference evidence="2 3" key="1">
    <citation type="submission" date="2018-08" db="EMBL/GenBank/DDBJ databases">
        <title>Meiothermus granaticius genome AF-68 sequencing project.</title>
        <authorList>
            <person name="Da Costa M.S."/>
            <person name="Albuquerque L."/>
            <person name="Raposo P."/>
            <person name="Froufe H.J.C."/>
            <person name="Barroso C.S."/>
            <person name="Egas C."/>
        </authorList>
    </citation>
    <scope>NUCLEOTIDE SEQUENCE [LARGE SCALE GENOMIC DNA]</scope>
    <source>
        <strain evidence="2 3">AF-68</strain>
    </source>
</reference>
<dbReference type="CDD" id="cd07344">
    <property type="entry name" value="M48_yhfN_like"/>
    <property type="match status" value="1"/>
</dbReference>
<dbReference type="PANTHER" id="PTHR30399:SF1">
    <property type="entry name" value="UTP PYROPHOSPHATASE"/>
    <property type="match status" value="1"/>
</dbReference>
<evidence type="ECO:0000259" key="1">
    <source>
        <dbReference type="Pfam" id="PF01863"/>
    </source>
</evidence>
<dbReference type="InterPro" id="IPR002725">
    <property type="entry name" value="YgjP-like_metallopeptidase"/>
</dbReference>
<name>A0A399FFG6_9DEIN</name>
<dbReference type="Gene3D" id="3.30.2010.10">
    <property type="entry name" value="Metalloproteases ('zincins'), catalytic domain"/>
    <property type="match status" value="1"/>
</dbReference>
<proteinExistence type="predicted"/>
<dbReference type="OrthoDB" id="9811177at2"/>
<dbReference type="Proteomes" id="UP000266178">
    <property type="component" value="Unassembled WGS sequence"/>
</dbReference>
<dbReference type="AlphaFoldDB" id="A0A399FFG6"/>
<dbReference type="EMBL" id="QWLB01000002">
    <property type="protein sequence ID" value="RIH93901.1"/>
    <property type="molecule type" value="Genomic_DNA"/>
</dbReference>
<evidence type="ECO:0000313" key="3">
    <source>
        <dbReference type="Proteomes" id="UP000266178"/>
    </source>
</evidence>
<dbReference type="PANTHER" id="PTHR30399">
    <property type="entry name" value="UNCHARACTERIZED PROTEIN YGJP"/>
    <property type="match status" value="1"/>
</dbReference>